<feature type="region of interest" description="Disordered" evidence="2">
    <location>
        <begin position="1"/>
        <end position="38"/>
    </location>
</feature>
<name>A0A061R6X1_9CHLO</name>
<feature type="region of interest" description="Disordered" evidence="2">
    <location>
        <begin position="442"/>
        <end position="482"/>
    </location>
</feature>
<evidence type="ECO:0000256" key="1">
    <source>
        <dbReference type="SAM" id="Coils"/>
    </source>
</evidence>
<dbReference type="GO" id="GO:1990904">
    <property type="term" value="C:ribonucleoprotein complex"/>
    <property type="evidence" value="ECO:0007669"/>
    <property type="project" value="TreeGrafter"/>
</dbReference>
<feature type="compositionally biased region" description="Basic and acidic residues" evidence="2">
    <location>
        <begin position="442"/>
        <end position="451"/>
    </location>
</feature>
<dbReference type="PANTHER" id="PTHR31027:SF2">
    <property type="entry name" value="LEBERCILIN DOMAIN-CONTAINING PROTEIN"/>
    <property type="match status" value="1"/>
</dbReference>
<dbReference type="EMBL" id="GBEZ01020399">
    <property type="protein sequence ID" value="JAC66271.1"/>
    <property type="molecule type" value="Transcribed_RNA"/>
</dbReference>
<organism evidence="3">
    <name type="scientific">Tetraselmis sp. GSL018</name>
    <dbReference type="NCBI Taxonomy" id="582737"/>
    <lineage>
        <taxon>Eukaryota</taxon>
        <taxon>Viridiplantae</taxon>
        <taxon>Chlorophyta</taxon>
        <taxon>core chlorophytes</taxon>
        <taxon>Chlorodendrophyceae</taxon>
        <taxon>Chlorodendrales</taxon>
        <taxon>Chlorodendraceae</taxon>
        <taxon>Tetraselmis</taxon>
    </lineage>
</organism>
<dbReference type="GO" id="GO:0008298">
    <property type="term" value="P:intracellular mRNA localization"/>
    <property type="evidence" value="ECO:0007669"/>
    <property type="project" value="TreeGrafter"/>
</dbReference>
<dbReference type="GO" id="GO:0042175">
    <property type="term" value="C:nuclear outer membrane-endoplasmic reticulum membrane network"/>
    <property type="evidence" value="ECO:0007669"/>
    <property type="project" value="TreeGrafter"/>
</dbReference>
<evidence type="ECO:0000313" key="3">
    <source>
        <dbReference type="EMBL" id="JAC66271.1"/>
    </source>
</evidence>
<dbReference type="GO" id="GO:0005783">
    <property type="term" value="C:endoplasmic reticulum"/>
    <property type="evidence" value="ECO:0007669"/>
    <property type="project" value="TreeGrafter"/>
</dbReference>
<proteinExistence type="predicted"/>
<feature type="region of interest" description="Disordered" evidence="2">
    <location>
        <begin position="274"/>
        <end position="312"/>
    </location>
</feature>
<feature type="region of interest" description="Disordered" evidence="2">
    <location>
        <begin position="338"/>
        <end position="400"/>
    </location>
</feature>
<dbReference type="AlphaFoldDB" id="A0A061R6X1"/>
<evidence type="ECO:0000256" key="2">
    <source>
        <dbReference type="SAM" id="MobiDB-lite"/>
    </source>
</evidence>
<feature type="coiled-coil region" evidence="1">
    <location>
        <begin position="77"/>
        <end position="121"/>
    </location>
</feature>
<feature type="compositionally biased region" description="Acidic residues" evidence="2">
    <location>
        <begin position="461"/>
        <end position="474"/>
    </location>
</feature>
<feature type="compositionally biased region" description="Basic and acidic residues" evidence="2">
    <location>
        <begin position="22"/>
        <end position="38"/>
    </location>
</feature>
<accession>A0A061R6X1</accession>
<sequence>MAATEAVENGGGSGDSVVVPPRPKEKLKPLPKPDDSEYEKKFELLNSKINSMNARIAEIKEIMDDFHEKRKTGGSGSVELRNKLNDEKNRFQSLLAKKSEVKQQLDRINKHRDELRNHSKLSKDKTQYLKREEIDDKINKLKHQMEHTSLSLNEEKKILSQLQDLERAKTTLSQYSEQMDKIANSNELREKVVEQLRTFDQELQNCKDQQKELNDAISALRERESANMPNVPELMAERKECYEIIKEAKAAKSKLYHQRKEAMDEYYTRQREIRQQQQLDRQARAVQRKKEYEERERERRAREEAEKGEPFEEEITLCDQMISYLGKLLPKGLEAAAEQPEASSASNGFGPDSGLKPLKKKGDDALESMFTGLSSGKGKGSKKAKAKASGRKEDAGPQRIQHSIDTIAAFSKLKVELPLTTGSIQHAVESLKAAKEGFQKRRVAEKERRAAAQEASAQGGEDGEAAEGLPEDEAAAGTAGDAPAGAVEVSLLVAEDGETVSVSVKVGEEAEADCPET</sequence>
<keyword evidence="1" id="KW-0175">Coiled coil</keyword>
<dbReference type="InterPro" id="IPR039604">
    <property type="entry name" value="Bfr1"/>
</dbReference>
<gene>
    <name evidence="4" type="ORF">TSPGSL018_12898</name>
    <name evidence="3" type="ORF">TSPGSL018_14085</name>
</gene>
<dbReference type="EMBL" id="GBEZ01006000">
    <property type="protein sequence ID" value="JAC79366.1"/>
    <property type="molecule type" value="Transcribed_RNA"/>
</dbReference>
<evidence type="ECO:0000313" key="4">
    <source>
        <dbReference type="EMBL" id="JAC79366.1"/>
    </source>
</evidence>
<reference evidence="3" key="1">
    <citation type="submission" date="2014-05" db="EMBL/GenBank/DDBJ databases">
        <title>The transcriptome of the halophilic microalga Tetraselmis sp. GSL018 isolated from the Great Salt Lake, Utah.</title>
        <authorList>
            <person name="Jinkerson R.E."/>
            <person name="D'Adamo S."/>
            <person name="Posewitz M.C."/>
        </authorList>
    </citation>
    <scope>NUCLEOTIDE SEQUENCE</scope>
    <source>
        <strain evidence="3">GSL018</strain>
    </source>
</reference>
<feature type="compositionally biased region" description="Basic and acidic residues" evidence="2">
    <location>
        <begin position="288"/>
        <end position="310"/>
    </location>
</feature>
<dbReference type="PANTHER" id="PTHR31027">
    <property type="entry name" value="NUCLEAR SEGREGATION PROTEIN BFR1"/>
    <property type="match status" value="1"/>
</dbReference>
<dbReference type="GO" id="GO:0003729">
    <property type="term" value="F:mRNA binding"/>
    <property type="evidence" value="ECO:0007669"/>
    <property type="project" value="TreeGrafter"/>
</dbReference>
<feature type="compositionally biased region" description="Basic residues" evidence="2">
    <location>
        <begin position="379"/>
        <end position="389"/>
    </location>
</feature>
<protein>
    <submittedName>
        <fullName evidence="3">Uncharacterized protein</fullName>
    </submittedName>
</protein>